<gene>
    <name evidence="1" type="ORF">GCM10017600_61580</name>
</gene>
<dbReference type="PANTHER" id="PTHR37285:SF5">
    <property type="entry name" value="SPORE WALL MATURATION PROTEIN DIT1"/>
    <property type="match status" value="1"/>
</dbReference>
<reference evidence="1" key="2">
    <citation type="submission" date="2023-01" db="EMBL/GenBank/DDBJ databases">
        <authorList>
            <person name="Sun Q."/>
            <person name="Evtushenko L."/>
        </authorList>
    </citation>
    <scope>NUCLEOTIDE SEQUENCE</scope>
    <source>
        <strain evidence="1">VKM Ac-2007</strain>
    </source>
</reference>
<evidence type="ECO:0000313" key="1">
    <source>
        <dbReference type="EMBL" id="GLK12748.1"/>
    </source>
</evidence>
<dbReference type="RefSeq" id="WP_271221065.1">
    <property type="nucleotide sequence ID" value="NZ_BAAAVD010000008.1"/>
</dbReference>
<dbReference type="EMBL" id="BSEV01000018">
    <property type="protein sequence ID" value="GLK12748.1"/>
    <property type="molecule type" value="Genomic_DNA"/>
</dbReference>
<accession>A0A9W6MGB8</accession>
<proteinExistence type="predicted"/>
<reference evidence="1" key="1">
    <citation type="journal article" date="2014" name="Int. J. Syst. Evol. Microbiol.">
        <title>Complete genome sequence of Corynebacterium casei LMG S-19264T (=DSM 44701T), isolated from a smear-ripened cheese.</title>
        <authorList>
            <consortium name="US DOE Joint Genome Institute (JGI-PGF)"/>
            <person name="Walter F."/>
            <person name="Albersmeier A."/>
            <person name="Kalinowski J."/>
            <person name="Ruckert C."/>
        </authorList>
    </citation>
    <scope>NUCLEOTIDE SEQUENCE</scope>
    <source>
        <strain evidence="1">VKM Ac-2007</strain>
    </source>
</reference>
<keyword evidence="2" id="KW-1185">Reference proteome</keyword>
<dbReference type="AlphaFoldDB" id="A0A9W6MGB8"/>
<dbReference type="PANTHER" id="PTHR37285">
    <property type="entry name" value="SPORE WALL MATURATION PROTEIN DIT1"/>
    <property type="match status" value="1"/>
</dbReference>
<dbReference type="InterPro" id="IPR007817">
    <property type="entry name" value="Isocyanide_synthase_DIT1"/>
</dbReference>
<dbReference type="Pfam" id="PF05141">
    <property type="entry name" value="DIT1_PvcA"/>
    <property type="match status" value="1"/>
</dbReference>
<organism evidence="1 2">
    <name type="scientific">Streptosporangium carneum</name>
    <dbReference type="NCBI Taxonomy" id="47481"/>
    <lineage>
        <taxon>Bacteria</taxon>
        <taxon>Bacillati</taxon>
        <taxon>Actinomycetota</taxon>
        <taxon>Actinomycetes</taxon>
        <taxon>Streptosporangiales</taxon>
        <taxon>Streptosporangiaceae</taxon>
        <taxon>Streptosporangium</taxon>
    </lineage>
</organism>
<sequence length="782" mass="85336">MNTDQFCVLQEAVPPADVRRSSGGRDRLRSAIDADPLLRLYAAIPDDARPGTLWPVHPGFPGGTVAVPVTALAADRARLPVPIGERRQWRVDPLWSFAEYVVRPLVTVFRVALDRYGVLLDAEPDRMAVEVAGTGRATGRVVVAGATTPSEGDADRAAADLARCLDLLAECAEKRVPGRPHPDHVRAHVRRIVEQELRFLRPETAALLRGRHPLAPYVHGVPDRQDHALRRVLDLVAERDLRRRAEAALPPPTVLLDLDALGSSAVGLGRFVRDVEDHGGTVAFGTAVRERERGRIEAALARHGLPHPRLVQMPQPVEDFVAVVDDTVTLERNPRPVDAPHGSRLSHSHSISELPLGELRVRPVVAEHAVRLSAAASAALVDNLVLRAGESARDTAARASRAPAPARETSHERALRLVHHVLTRKQFWRGSRAAYPQAAAARDMMRAIRRGEPIRLVLPAFPVKHADSGLKAFGTLPDLAELALLVRLLELGTALGEVYPPGVRITLLTDGHHFRVRPPELHRAYLDRIAGYLRLIGAERIMSLEDVDAAALRLLGADVMGTRTGLLEAHQKALTDAYRELDVTEDPAGVLARSRRLDPEPGAPGVTVADIFRSLVHSVEVRPPSGADHREWSALLYADLYNVGEAVAPEVARGRREILRRAWEAALRYVAVTRTDNDLGYDQMFAPRVRLTLSVPSPGRCGFAGLGGSTVLPWQGTAAVDAGGHVSTDFAIHLLDQGFVPVHSPLQGGEQPWFMAPVTEVQPAGPARLDPGFLDRIRLRRR</sequence>
<evidence type="ECO:0008006" key="3">
    <source>
        <dbReference type="Google" id="ProtNLM"/>
    </source>
</evidence>
<evidence type="ECO:0000313" key="2">
    <source>
        <dbReference type="Proteomes" id="UP001143474"/>
    </source>
</evidence>
<name>A0A9W6MGB8_9ACTN</name>
<comment type="caution">
    <text evidence="1">The sequence shown here is derived from an EMBL/GenBank/DDBJ whole genome shotgun (WGS) entry which is preliminary data.</text>
</comment>
<protein>
    <recommendedName>
        <fullName evidence="3">Pyoverdine/dityrosine biosynthesis protein</fullName>
    </recommendedName>
</protein>
<dbReference type="Proteomes" id="UP001143474">
    <property type="component" value="Unassembled WGS sequence"/>
</dbReference>